<dbReference type="Gene3D" id="1.10.443.10">
    <property type="entry name" value="Intergrase catalytic core"/>
    <property type="match status" value="1"/>
</dbReference>
<evidence type="ECO:0000256" key="5">
    <source>
        <dbReference type="SAM" id="MobiDB-lite"/>
    </source>
</evidence>
<accession>I4LZ05</accession>
<comment type="similarity">
    <text evidence="1">Belongs to the 'phage' integrase family.</text>
</comment>
<dbReference type="InterPro" id="IPR050808">
    <property type="entry name" value="Phage_Integrase"/>
</dbReference>
<dbReference type="AlphaFoldDB" id="I4LZ05"/>
<gene>
    <name evidence="7" type="ORF">CGSMWGv1400E_00499</name>
</gene>
<sequence length="484" mass="55994">MARKSAFGQIKTPSWWKKKHKPSEHYYEVSYLTPIDELDKWPNSAQRQYKPKGARTKQEAQDWLLSEEKLVHSGEWTPVKEREARRERNSVLFSEYAIDFVKNKKIKESTRNKYFESLENHLLPFFGDMRIKSITFNIVKDWYDEQPKNVAIFNAYGLLSQILGNASKRHGENEPIIKENPCCLEDVSRPKKKHSTVIPSQEQLGELVSHVEERFKLAEHIIGFLGLRIGEVLALQRRDIDLKNNILHVRRSLIEVRDEETQKVKTIVGDTKSETSHRDLYIPDAAKPMFEKQLKKYTSKEADAFIFTTEGHTNFIKPSNFRDRVHNKARKQVEGLEEYWPHDGRHATCVYMRDSDNTSLNVVSKQLGHSNTQVTDNVYTDATVSEERAKATRKVSERMARVIEISEHEKTDSSKSLESMESVESTKPNSNDNEAASFSYAFLISMKMDARIQALKGMEEKQQEQALKSLPDGMREETIKALQA</sequence>
<feature type="compositionally biased region" description="Basic and acidic residues" evidence="5">
    <location>
        <begin position="404"/>
        <end position="415"/>
    </location>
</feature>
<dbReference type="PANTHER" id="PTHR30629:SF2">
    <property type="entry name" value="PROPHAGE INTEGRASE INTS-RELATED"/>
    <property type="match status" value="1"/>
</dbReference>
<dbReference type="Pfam" id="PF00589">
    <property type="entry name" value="Phage_integrase"/>
    <property type="match status" value="1"/>
</dbReference>
<dbReference type="Gene3D" id="1.10.150.130">
    <property type="match status" value="1"/>
</dbReference>
<reference evidence="7 8" key="1">
    <citation type="journal article" date="2012" name="J. Bacteriol.">
        <title>Comparative Genomic Analyses of 17 Clinical Isolates of Gardnerella vaginalis Provide Evidence of Multiple Genetically Isolated Clades Consistent with Subspeciation into Genovars.</title>
        <authorList>
            <person name="Ahmed A."/>
            <person name="Earl J."/>
            <person name="Retchless A."/>
            <person name="Hillier S."/>
            <person name="Rabe L."/>
            <person name="Cherpes T."/>
            <person name="Powell E."/>
            <person name="Janto B."/>
            <person name="Eutsey R."/>
            <person name="Hiller N.L."/>
            <person name="Boissy R."/>
            <person name="Dahlgreen M."/>
            <person name="Hall B."/>
            <person name="Costerton J."/>
            <person name="Post J.C."/>
            <person name="Hu F."/>
            <person name="Ehrlich G."/>
        </authorList>
    </citation>
    <scope>NUCLEOTIDE SEQUENCE [LARGE SCALE GENOMIC DNA]</scope>
    <source>
        <strain evidence="7 8">1400E</strain>
    </source>
</reference>
<evidence type="ECO:0000256" key="4">
    <source>
        <dbReference type="ARBA" id="ARBA00023172"/>
    </source>
</evidence>
<dbReference type="PROSITE" id="PS51898">
    <property type="entry name" value="TYR_RECOMBINASE"/>
    <property type="match status" value="1"/>
</dbReference>
<feature type="compositionally biased region" description="Basic and acidic residues" evidence="5">
    <location>
        <begin position="473"/>
        <end position="484"/>
    </location>
</feature>
<feature type="domain" description="Tyr recombinase" evidence="6">
    <location>
        <begin position="194"/>
        <end position="394"/>
    </location>
</feature>
<feature type="compositionally biased region" description="Polar residues" evidence="5">
    <location>
        <begin position="416"/>
        <end position="432"/>
    </location>
</feature>
<dbReference type="CDD" id="cd01189">
    <property type="entry name" value="INT_ICEBs1_C_like"/>
    <property type="match status" value="1"/>
</dbReference>
<dbReference type="InterPro" id="IPR013762">
    <property type="entry name" value="Integrase-like_cat_sf"/>
</dbReference>
<dbReference type="GO" id="GO:0006310">
    <property type="term" value="P:DNA recombination"/>
    <property type="evidence" value="ECO:0007669"/>
    <property type="project" value="UniProtKB-KW"/>
</dbReference>
<evidence type="ECO:0000256" key="2">
    <source>
        <dbReference type="ARBA" id="ARBA00022908"/>
    </source>
</evidence>
<dbReference type="InterPro" id="IPR004107">
    <property type="entry name" value="Integrase_SAM-like_N"/>
</dbReference>
<feature type="region of interest" description="Disordered" evidence="5">
    <location>
        <begin position="459"/>
        <end position="484"/>
    </location>
</feature>
<organism evidence="7 8">
    <name type="scientific">Gardnerella vaginalis 1400E</name>
    <dbReference type="NCBI Taxonomy" id="698956"/>
    <lineage>
        <taxon>Bacteria</taxon>
        <taxon>Bacillati</taxon>
        <taxon>Actinomycetota</taxon>
        <taxon>Actinomycetes</taxon>
        <taxon>Bifidobacteriales</taxon>
        <taxon>Bifidobacteriaceae</taxon>
        <taxon>Gardnerella</taxon>
    </lineage>
</organism>
<name>I4LZ05_GARVA</name>
<dbReference type="InterPro" id="IPR011010">
    <property type="entry name" value="DNA_brk_join_enz"/>
</dbReference>
<dbReference type="SUPFAM" id="SSF56349">
    <property type="entry name" value="DNA breaking-rejoining enzymes"/>
    <property type="match status" value="1"/>
</dbReference>
<dbReference type="Pfam" id="PF14659">
    <property type="entry name" value="Phage_int_SAM_3"/>
    <property type="match status" value="1"/>
</dbReference>
<comment type="caution">
    <text evidence="7">The sequence shown here is derived from an EMBL/GenBank/DDBJ whole genome shotgun (WGS) entry which is preliminary data.</text>
</comment>
<evidence type="ECO:0000256" key="3">
    <source>
        <dbReference type="ARBA" id="ARBA00023125"/>
    </source>
</evidence>
<dbReference type="Proteomes" id="UP000004884">
    <property type="component" value="Unassembled WGS sequence"/>
</dbReference>
<dbReference type="GO" id="GO:0003677">
    <property type="term" value="F:DNA binding"/>
    <property type="evidence" value="ECO:0007669"/>
    <property type="project" value="UniProtKB-KW"/>
</dbReference>
<dbReference type="InterPro" id="IPR010998">
    <property type="entry name" value="Integrase_recombinase_N"/>
</dbReference>
<keyword evidence="3" id="KW-0238">DNA-binding</keyword>
<keyword evidence="2" id="KW-0229">DNA integration</keyword>
<dbReference type="InterPro" id="IPR002104">
    <property type="entry name" value="Integrase_catalytic"/>
</dbReference>
<dbReference type="PANTHER" id="PTHR30629">
    <property type="entry name" value="PROPHAGE INTEGRASE"/>
    <property type="match status" value="1"/>
</dbReference>
<evidence type="ECO:0000259" key="6">
    <source>
        <dbReference type="PROSITE" id="PS51898"/>
    </source>
</evidence>
<keyword evidence="4" id="KW-0233">DNA recombination</keyword>
<evidence type="ECO:0000313" key="8">
    <source>
        <dbReference type="Proteomes" id="UP000004884"/>
    </source>
</evidence>
<dbReference type="GO" id="GO:0015074">
    <property type="term" value="P:DNA integration"/>
    <property type="evidence" value="ECO:0007669"/>
    <property type="project" value="UniProtKB-KW"/>
</dbReference>
<proteinExistence type="inferred from homology"/>
<evidence type="ECO:0000256" key="1">
    <source>
        <dbReference type="ARBA" id="ARBA00008857"/>
    </source>
</evidence>
<protein>
    <submittedName>
        <fullName evidence="7">Integrase family protein</fullName>
    </submittedName>
</protein>
<dbReference type="PATRIC" id="fig|698956.3.peg.101"/>
<dbReference type="RefSeq" id="WP_004123423.1">
    <property type="nucleotide sequence ID" value="NZ_ADER01000002.1"/>
</dbReference>
<evidence type="ECO:0000313" key="7">
    <source>
        <dbReference type="EMBL" id="EIK82195.1"/>
    </source>
</evidence>
<dbReference type="EMBL" id="ADER01000002">
    <property type="protein sequence ID" value="EIK82195.1"/>
    <property type="molecule type" value="Genomic_DNA"/>
</dbReference>
<feature type="region of interest" description="Disordered" evidence="5">
    <location>
        <begin position="404"/>
        <end position="432"/>
    </location>
</feature>